<sequence>MESNVEKITPVFELKIASVGDITDGQCTLILESGQEISDPIVVTEEYIQKYDPQPGGYYIMCEGGNGLYSE</sequence>
<accession>A0A5K7NJQ7</accession>
<proteinExistence type="predicted"/>
<name>A0A5K7NJQ7_9CAUD</name>
<reference evidence="1 2" key="1">
    <citation type="submission" date="2018-11" db="EMBL/GenBank/DDBJ databases">
        <title>Identification and characterization of two lytic bacteriophages against carbapenem resistant Klebsiella pneumoniae isolates.</title>
        <authorList>
            <person name="Horvath M."/>
            <person name="Kovacs T."/>
            <person name="Valappil S.K."/>
            <person name="Abraham H."/>
            <person name="Rakhely G."/>
            <person name="Schneider G."/>
        </authorList>
    </citation>
    <scope>NUCLEOTIDE SEQUENCE [LARGE SCALE GENOMIC DNA]</scope>
</reference>
<evidence type="ECO:0000313" key="2">
    <source>
        <dbReference type="Proteomes" id="UP000407221"/>
    </source>
</evidence>
<evidence type="ECO:0000313" key="1">
    <source>
        <dbReference type="EMBL" id="AZF89895.1"/>
    </source>
</evidence>
<dbReference type="KEGG" id="vg:56135478"/>
<keyword evidence="2" id="KW-1185">Reference proteome</keyword>
<dbReference type="RefSeq" id="YP_009903210.1">
    <property type="nucleotide sequence ID" value="NC_049844.1"/>
</dbReference>
<dbReference type="GeneID" id="56135478"/>
<dbReference type="EMBL" id="MK170446">
    <property type="protein sequence ID" value="AZF89895.1"/>
    <property type="molecule type" value="Genomic_DNA"/>
</dbReference>
<dbReference type="Proteomes" id="UP000407221">
    <property type="component" value="Segment"/>
</dbReference>
<organism evidence="1 2">
    <name type="scientific">Klebsiella phage 13</name>
    <dbReference type="NCBI Taxonomy" id="2488573"/>
    <lineage>
        <taxon>Viruses</taxon>
        <taxon>Duplodnaviria</taxon>
        <taxon>Heunggongvirae</taxon>
        <taxon>Uroviricota</taxon>
        <taxon>Caudoviricetes</taxon>
        <taxon>Drexlerviridae</taxon>
        <taxon>Webervirus</taxon>
        <taxon>Webervirus wv13</taxon>
    </lineage>
</organism>
<protein>
    <submittedName>
        <fullName evidence="1">Uncharacterized protein</fullName>
    </submittedName>
</protein>